<gene>
    <name evidence="3" type="ORF">D623_10027391</name>
</gene>
<dbReference type="GO" id="GO:0046872">
    <property type="term" value="F:metal ion binding"/>
    <property type="evidence" value="ECO:0007669"/>
    <property type="project" value="InterPro"/>
</dbReference>
<dbReference type="EMBL" id="KE164060">
    <property type="protein sequence ID" value="EPQ14828.1"/>
    <property type="molecule type" value="Genomic_DNA"/>
</dbReference>
<dbReference type="eggNOG" id="KOG0441">
    <property type="taxonomic scope" value="Eukaryota"/>
</dbReference>
<evidence type="ECO:0000256" key="2">
    <source>
        <dbReference type="SAM" id="SignalP"/>
    </source>
</evidence>
<protein>
    <submittedName>
        <fullName evidence="3">Extracellular superoxide dismutase [Cu-Zn]</fullName>
    </submittedName>
</protein>
<evidence type="ECO:0000313" key="3">
    <source>
        <dbReference type="EMBL" id="EPQ14828.1"/>
    </source>
</evidence>
<evidence type="ECO:0000313" key="4">
    <source>
        <dbReference type="Proteomes" id="UP000052978"/>
    </source>
</evidence>
<feature type="compositionally biased region" description="Basic and acidic residues" evidence="1">
    <location>
        <begin position="117"/>
        <end position="129"/>
    </location>
</feature>
<keyword evidence="4" id="KW-1185">Reference proteome</keyword>
<dbReference type="InterPro" id="IPR036423">
    <property type="entry name" value="SOD-like_Cu/Zn_dom_sf"/>
</dbReference>
<evidence type="ECO:0000256" key="1">
    <source>
        <dbReference type="SAM" id="MobiDB-lite"/>
    </source>
</evidence>
<feature type="signal peptide" evidence="2">
    <location>
        <begin position="1"/>
        <end position="17"/>
    </location>
</feature>
<organism evidence="3 4">
    <name type="scientific">Myotis brandtii</name>
    <name type="common">Brandt's bat</name>
    <dbReference type="NCBI Taxonomy" id="109478"/>
    <lineage>
        <taxon>Eukaryota</taxon>
        <taxon>Metazoa</taxon>
        <taxon>Chordata</taxon>
        <taxon>Craniata</taxon>
        <taxon>Vertebrata</taxon>
        <taxon>Euteleostomi</taxon>
        <taxon>Mammalia</taxon>
        <taxon>Eutheria</taxon>
        <taxon>Laurasiatheria</taxon>
        <taxon>Chiroptera</taxon>
        <taxon>Yangochiroptera</taxon>
        <taxon>Vespertilionidae</taxon>
        <taxon>Myotis</taxon>
    </lineage>
</organism>
<dbReference type="Gene3D" id="2.60.40.200">
    <property type="entry name" value="Superoxide dismutase, copper/zinc binding domain"/>
    <property type="match status" value="1"/>
</dbReference>
<reference evidence="3 4" key="1">
    <citation type="journal article" date="2013" name="Nat. Commun.">
        <title>Genome analysis reveals insights into physiology and longevity of the Brandt's bat Myotis brandtii.</title>
        <authorList>
            <person name="Seim I."/>
            <person name="Fang X."/>
            <person name="Xiong Z."/>
            <person name="Lobanov A.V."/>
            <person name="Huang Z."/>
            <person name="Ma S."/>
            <person name="Feng Y."/>
            <person name="Turanov A.A."/>
            <person name="Zhu Y."/>
            <person name="Lenz T.L."/>
            <person name="Gerashchenko M.V."/>
            <person name="Fan D."/>
            <person name="Hee Yim S."/>
            <person name="Yao X."/>
            <person name="Jordan D."/>
            <person name="Xiong Y."/>
            <person name="Ma Y."/>
            <person name="Lyapunov A.N."/>
            <person name="Chen G."/>
            <person name="Kulakova O.I."/>
            <person name="Sun Y."/>
            <person name="Lee S.G."/>
            <person name="Bronson R.T."/>
            <person name="Moskalev A.A."/>
            <person name="Sunyaev S.R."/>
            <person name="Zhang G."/>
            <person name="Krogh A."/>
            <person name="Wang J."/>
            <person name="Gladyshev V.N."/>
        </authorList>
    </citation>
    <scope>NUCLEOTIDE SEQUENCE [LARGE SCALE GENOMIC DNA]</scope>
</reference>
<proteinExistence type="predicted"/>
<dbReference type="AlphaFoldDB" id="S7PUY4"/>
<dbReference type="SUPFAM" id="SSF49329">
    <property type="entry name" value="Cu,Zn superoxide dismutase-like"/>
    <property type="match status" value="1"/>
</dbReference>
<dbReference type="Proteomes" id="UP000052978">
    <property type="component" value="Unassembled WGS sequence"/>
</dbReference>
<accession>S7PUY4</accession>
<feature type="chain" id="PRO_5004555532" evidence="2">
    <location>
        <begin position="18"/>
        <end position="165"/>
    </location>
</feature>
<sequence length="165" mass="17785">MLALLCACWFLVAWASGASVGFDASLGGPEEPNRDLRAIVTETGEEMARRRREATMLYAACHVQPSASLDTTDPQVTGLVLFRQLAPGGRLDAYFDLKGFPSEPNISCRAIHDRACGRQDAKNTPDRRSCGALPAGMRGSSGPSGPITLNYTFLSSHLTVTRKEI</sequence>
<keyword evidence="2" id="KW-0732">Signal</keyword>
<feature type="region of interest" description="Disordered" evidence="1">
    <location>
        <begin position="117"/>
        <end position="141"/>
    </location>
</feature>
<name>S7PUY4_MYOBR</name>
<dbReference type="GO" id="GO:0006801">
    <property type="term" value="P:superoxide metabolic process"/>
    <property type="evidence" value="ECO:0007669"/>
    <property type="project" value="InterPro"/>
</dbReference>